<dbReference type="RefSeq" id="WP_146597148.1">
    <property type="nucleotide sequence ID" value="NZ_SJPT01000012.1"/>
</dbReference>
<keyword evidence="2" id="KW-1185">Reference proteome</keyword>
<accession>A0A5C6BZW7</accession>
<evidence type="ECO:0000313" key="1">
    <source>
        <dbReference type="EMBL" id="TWU17418.1"/>
    </source>
</evidence>
<proteinExistence type="predicted"/>
<name>A0A5C6BZW7_9BACT</name>
<dbReference type="AlphaFoldDB" id="A0A5C6BZW7"/>
<evidence type="ECO:0000313" key="2">
    <source>
        <dbReference type="Proteomes" id="UP000316304"/>
    </source>
</evidence>
<sequence length="116" mass="13342">MQEQYHGWDELEDQKGFYQFADVLGQKRGESTFVITGFGNTPGRREAISAMMAASKQFRCKLHIRKNESTDRLLNELIKASMIKVALVQKGEFQEYGVLGMSATPPPPTKPWWKFW</sequence>
<protein>
    <submittedName>
        <fullName evidence="1">Uncharacterized protein</fullName>
    </submittedName>
</protein>
<reference evidence="1 2" key="1">
    <citation type="submission" date="2019-02" db="EMBL/GenBank/DDBJ databases">
        <title>Deep-cultivation of Planctomycetes and their phenomic and genomic characterization uncovers novel biology.</title>
        <authorList>
            <person name="Wiegand S."/>
            <person name="Jogler M."/>
            <person name="Boedeker C."/>
            <person name="Pinto D."/>
            <person name="Vollmers J."/>
            <person name="Rivas-Marin E."/>
            <person name="Kohn T."/>
            <person name="Peeters S.H."/>
            <person name="Heuer A."/>
            <person name="Rast P."/>
            <person name="Oberbeckmann S."/>
            <person name="Bunk B."/>
            <person name="Jeske O."/>
            <person name="Meyerdierks A."/>
            <person name="Storesund J.E."/>
            <person name="Kallscheuer N."/>
            <person name="Luecker S."/>
            <person name="Lage O.M."/>
            <person name="Pohl T."/>
            <person name="Merkel B.J."/>
            <person name="Hornburger P."/>
            <person name="Mueller R.-W."/>
            <person name="Bruemmer F."/>
            <person name="Labrenz M."/>
            <person name="Spormann A.M."/>
            <person name="Op Den Camp H."/>
            <person name="Overmann J."/>
            <person name="Amann R."/>
            <person name="Jetten M.S.M."/>
            <person name="Mascher T."/>
            <person name="Medema M.H."/>
            <person name="Devos D.P."/>
            <person name="Kaster A.-K."/>
            <person name="Ovreas L."/>
            <person name="Rohde M."/>
            <person name="Galperin M.Y."/>
            <person name="Jogler C."/>
        </authorList>
    </citation>
    <scope>NUCLEOTIDE SEQUENCE [LARGE SCALE GENOMIC DNA]</scope>
    <source>
        <strain evidence="1 2">Pla52o</strain>
    </source>
</reference>
<dbReference type="Proteomes" id="UP000316304">
    <property type="component" value="Unassembled WGS sequence"/>
</dbReference>
<gene>
    <name evidence="1" type="ORF">Pla52o_52220</name>
</gene>
<dbReference type="EMBL" id="SJPT01000012">
    <property type="protein sequence ID" value="TWU17418.1"/>
    <property type="molecule type" value="Genomic_DNA"/>
</dbReference>
<dbReference type="OrthoDB" id="283346at2"/>
<organism evidence="1 2">
    <name type="scientific">Novipirellula galeiformis</name>
    <dbReference type="NCBI Taxonomy" id="2528004"/>
    <lineage>
        <taxon>Bacteria</taxon>
        <taxon>Pseudomonadati</taxon>
        <taxon>Planctomycetota</taxon>
        <taxon>Planctomycetia</taxon>
        <taxon>Pirellulales</taxon>
        <taxon>Pirellulaceae</taxon>
        <taxon>Novipirellula</taxon>
    </lineage>
</organism>
<comment type="caution">
    <text evidence="1">The sequence shown here is derived from an EMBL/GenBank/DDBJ whole genome shotgun (WGS) entry which is preliminary data.</text>
</comment>